<evidence type="ECO:0000256" key="2">
    <source>
        <dbReference type="ARBA" id="ARBA00022801"/>
    </source>
</evidence>
<feature type="active site" evidence="3">
    <location>
        <position position="18"/>
    </location>
</feature>
<evidence type="ECO:0000313" key="8">
    <source>
        <dbReference type="EMBL" id="XAM18756.1"/>
    </source>
</evidence>
<feature type="domain" description="L-asparaginase N-terminal" evidence="6">
    <location>
        <begin position="9"/>
        <end position="199"/>
    </location>
</feature>
<dbReference type="PIRSF" id="PIRSF001220">
    <property type="entry name" value="L-ASNase_gatD"/>
    <property type="match status" value="1"/>
</dbReference>
<dbReference type="PRINTS" id="PR00139">
    <property type="entry name" value="ASNGLNASE"/>
</dbReference>
<sequence length="330" mass="35932">MQYISNKPHIMIIATGGTIAGKMNKTDSTTTNYTSGIYTIDTLFSSIPQIHSLAHIHTTQLCNIDSADMSDDIWLSLARCVNKTLSNTLYNAVIITHGTDTMEESAFFLHLVCKSHKPIIFTGAMRAFDSIDWDGGKNLYNALLLAIHRDSQKRGVMLCMNDRILSARYASKIHTSSLESFASPCDLGYIANGAVHFHASCGVLHQPMFDTEMIESLPRVDILYSYANDGSSIAAKALFSNGTQGLVIAGSGAGSVHKVHKQTLQSLIKQGLCVVISSRINQGSVYISEVDSQNGFISSGDLNPQKARVLLTLALTQSNNPLQIATFFYT</sequence>
<reference evidence="8 9" key="1">
    <citation type="submission" date="2024-02" db="EMBL/GenBank/DDBJ databases">
        <title>Genome and pathogenicity analysis of Helicobacter mastomyrinus isolated from mice.</title>
        <authorList>
            <person name="Zhu L."/>
        </authorList>
    </citation>
    <scope>NUCLEOTIDE SEQUENCE [LARGE SCALE GENOMIC DNA]</scope>
    <source>
        <strain evidence="8 9">Hm-17</strain>
    </source>
</reference>
<keyword evidence="9" id="KW-1185">Reference proteome</keyword>
<feature type="domain" description="Asparaginase/glutaminase C-terminal" evidence="7">
    <location>
        <begin position="219"/>
        <end position="328"/>
    </location>
</feature>
<dbReference type="RefSeq" id="WP_343354023.1">
    <property type="nucleotide sequence ID" value="NZ_CP145316.1"/>
</dbReference>
<dbReference type="InterPro" id="IPR006034">
    <property type="entry name" value="Asparaginase/glutaminase-like"/>
</dbReference>
<protein>
    <submittedName>
        <fullName evidence="8">Asparaginase</fullName>
    </submittedName>
</protein>
<dbReference type="InterPro" id="IPR040919">
    <property type="entry name" value="Asparaginase_C"/>
</dbReference>
<dbReference type="EMBL" id="CP145316">
    <property type="protein sequence ID" value="XAM18756.1"/>
    <property type="molecule type" value="Genomic_DNA"/>
</dbReference>
<dbReference type="PROSITE" id="PS00917">
    <property type="entry name" value="ASN_GLN_ASE_2"/>
    <property type="match status" value="1"/>
</dbReference>
<dbReference type="InterPro" id="IPR036152">
    <property type="entry name" value="Asp/glu_Ase-like_sf"/>
</dbReference>
<dbReference type="InterPro" id="IPR027475">
    <property type="entry name" value="Asparaginase/glutaminase_AS2"/>
</dbReference>
<dbReference type="SUPFAM" id="SSF53774">
    <property type="entry name" value="Glutaminase/Asparaginase"/>
    <property type="match status" value="1"/>
</dbReference>
<dbReference type="Gene3D" id="3.40.50.1170">
    <property type="entry name" value="L-asparaginase, N-terminal domain"/>
    <property type="match status" value="1"/>
</dbReference>
<feature type="active site" evidence="4">
    <location>
        <position position="99"/>
    </location>
</feature>
<accession>A0ABZ3F9M8</accession>
<name>A0ABZ3F9M8_9HELI</name>
<evidence type="ECO:0000256" key="4">
    <source>
        <dbReference type="PROSITE-ProRule" id="PRU10100"/>
    </source>
</evidence>
<dbReference type="Pfam" id="PF00710">
    <property type="entry name" value="Asparaginase"/>
    <property type="match status" value="1"/>
</dbReference>
<dbReference type="CDD" id="cd08964">
    <property type="entry name" value="L-asparaginase_II"/>
    <property type="match status" value="1"/>
</dbReference>
<dbReference type="SMART" id="SM00870">
    <property type="entry name" value="Asparaginase"/>
    <property type="match status" value="1"/>
</dbReference>
<dbReference type="InterPro" id="IPR027473">
    <property type="entry name" value="L-asparaginase_C"/>
</dbReference>
<proteinExistence type="inferred from homology"/>
<evidence type="ECO:0000313" key="9">
    <source>
        <dbReference type="Proteomes" id="UP001434737"/>
    </source>
</evidence>
<organism evidence="8 9">
    <name type="scientific">Helicobacter mastomyrinus</name>
    <dbReference type="NCBI Taxonomy" id="287948"/>
    <lineage>
        <taxon>Bacteria</taxon>
        <taxon>Pseudomonadati</taxon>
        <taxon>Campylobacterota</taxon>
        <taxon>Epsilonproteobacteria</taxon>
        <taxon>Campylobacterales</taxon>
        <taxon>Helicobacteraceae</taxon>
        <taxon>Helicobacter</taxon>
    </lineage>
</organism>
<dbReference type="InterPro" id="IPR027474">
    <property type="entry name" value="L-asparaginase_N"/>
</dbReference>
<evidence type="ECO:0000256" key="5">
    <source>
        <dbReference type="RuleBase" id="RU004456"/>
    </source>
</evidence>
<comment type="similarity">
    <text evidence="1 5">Belongs to the asparaginase 1 family.</text>
</comment>
<gene>
    <name evidence="8" type="ORF">V3I05_03490</name>
</gene>
<dbReference type="PANTHER" id="PTHR11707:SF28">
    <property type="entry name" value="60 KDA LYSOPHOSPHOLIPASE"/>
    <property type="match status" value="1"/>
</dbReference>
<dbReference type="PANTHER" id="PTHR11707">
    <property type="entry name" value="L-ASPARAGINASE"/>
    <property type="match status" value="1"/>
</dbReference>
<dbReference type="PROSITE" id="PS51732">
    <property type="entry name" value="ASN_GLN_ASE_3"/>
    <property type="match status" value="1"/>
</dbReference>
<evidence type="ECO:0000259" key="7">
    <source>
        <dbReference type="Pfam" id="PF17763"/>
    </source>
</evidence>
<dbReference type="Pfam" id="PF17763">
    <property type="entry name" value="Asparaginase_C"/>
    <property type="match status" value="1"/>
</dbReference>
<keyword evidence="2" id="KW-0378">Hydrolase</keyword>
<dbReference type="SFLD" id="SFLDS00057">
    <property type="entry name" value="Glutaminase/Asparaginase"/>
    <property type="match status" value="1"/>
</dbReference>
<dbReference type="NCBIfam" id="TIGR00520">
    <property type="entry name" value="asnASE_II"/>
    <property type="match status" value="1"/>
</dbReference>
<dbReference type="Gene3D" id="3.40.50.40">
    <property type="match status" value="1"/>
</dbReference>
<evidence type="ECO:0000256" key="3">
    <source>
        <dbReference type="PROSITE-ProRule" id="PRU10099"/>
    </source>
</evidence>
<evidence type="ECO:0000259" key="6">
    <source>
        <dbReference type="Pfam" id="PF00710"/>
    </source>
</evidence>
<dbReference type="PIRSF" id="PIRSF500176">
    <property type="entry name" value="L_ASNase"/>
    <property type="match status" value="1"/>
</dbReference>
<dbReference type="InterPro" id="IPR004550">
    <property type="entry name" value="AsnASE_II"/>
</dbReference>
<evidence type="ECO:0000256" key="1">
    <source>
        <dbReference type="ARBA" id="ARBA00010518"/>
    </source>
</evidence>
<dbReference type="InterPro" id="IPR020827">
    <property type="entry name" value="Asparaginase/glutaminase_AS1"/>
</dbReference>
<dbReference type="Proteomes" id="UP001434737">
    <property type="component" value="Chromosome"/>
</dbReference>
<dbReference type="PROSITE" id="PS00144">
    <property type="entry name" value="ASN_GLN_ASE_1"/>
    <property type="match status" value="1"/>
</dbReference>
<dbReference type="InterPro" id="IPR037152">
    <property type="entry name" value="L-asparaginase_N_sf"/>
</dbReference>